<evidence type="ECO:0000259" key="2">
    <source>
        <dbReference type="PROSITE" id="PS51464"/>
    </source>
</evidence>
<dbReference type="GO" id="GO:0016853">
    <property type="term" value="F:isomerase activity"/>
    <property type="evidence" value="ECO:0007669"/>
    <property type="project" value="UniProtKB-KW"/>
</dbReference>
<evidence type="ECO:0000313" key="3">
    <source>
        <dbReference type="EMBL" id="KDN94756.1"/>
    </source>
</evidence>
<dbReference type="RefSeq" id="WP_081822666.1">
    <property type="nucleotide sequence ID" value="NZ_AP020335.1"/>
</dbReference>
<name>A0A066ZWN6_HYDMR</name>
<organism evidence="3 4">
    <name type="scientific">Hydrogenovibrio marinus</name>
    <dbReference type="NCBI Taxonomy" id="28885"/>
    <lineage>
        <taxon>Bacteria</taxon>
        <taxon>Pseudomonadati</taxon>
        <taxon>Pseudomonadota</taxon>
        <taxon>Gammaproteobacteria</taxon>
        <taxon>Thiotrichales</taxon>
        <taxon>Piscirickettsiaceae</taxon>
        <taxon>Hydrogenovibrio</taxon>
    </lineage>
</organism>
<dbReference type="InterPro" id="IPR001347">
    <property type="entry name" value="SIS_dom"/>
</dbReference>
<comment type="caution">
    <text evidence="3">The sequence shown here is derived from an EMBL/GenBank/DDBJ whole genome shotgun (WGS) entry which is preliminary data.</text>
</comment>
<protein>
    <submittedName>
        <fullName evidence="3">Phosphoheptose isomerase</fullName>
    </submittedName>
</protein>
<dbReference type="InterPro" id="IPR035461">
    <property type="entry name" value="GmhA/DiaA"/>
</dbReference>
<dbReference type="Gene3D" id="3.40.50.10490">
    <property type="entry name" value="Glucose-6-phosphate isomerase like protein, domain 1"/>
    <property type="match status" value="1"/>
</dbReference>
<feature type="region of interest" description="Disordered" evidence="1">
    <location>
        <begin position="14"/>
        <end position="35"/>
    </location>
</feature>
<evidence type="ECO:0000313" key="4">
    <source>
        <dbReference type="Proteomes" id="UP000027341"/>
    </source>
</evidence>
<dbReference type="CDD" id="cd05006">
    <property type="entry name" value="SIS_GmhA"/>
    <property type="match status" value="1"/>
</dbReference>
<dbReference type="Proteomes" id="UP000027341">
    <property type="component" value="Unassembled WGS sequence"/>
</dbReference>
<dbReference type="InterPro" id="IPR046348">
    <property type="entry name" value="SIS_dom_sf"/>
</dbReference>
<evidence type="ECO:0000256" key="1">
    <source>
        <dbReference type="SAM" id="MobiDB-lite"/>
    </source>
</evidence>
<dbReference type="InterPro" id="IPR050099">
    <property type="entry name" value="SIS_GmhA/DiaA_subfam"/>
</dbReference>
<gene>
    <name evidence="3" type="ORF">EI16_00085</name>
</gene>
<dbReference type="PANTHER" id="PTHR30390">
    <property type="entry name" value="SEDOHEPTULOSE 7-PHOSPHATE ISOMERASE / DNAA INITIATOR-ASSOCIATING FACTOR FOR REPLICATION INITIATION"/>
    <property type="match status" value="1"/>
</dbReference>
<dbReference type="STRING" id="28885.EI16_00085"/>
<proteinExistence type="predicted"/>
<keyword evidence="3" id="KW-0413">Isomerase</keyword>
<dbReference type="GO" id="GO:1901135">
    <property type="term" value="P:carbohydrate derivative metabolic process"/>
    <property type="evidence" value="ECO:0007669"/>
    <property type="project" value="InterPro"/>
</dbReference>
<accession>A0A066ZWN6</accession>
<feature type="domain" description="SIS" evidence="2">
    <location>
        <begin position="76"/>
        <end position="237"/>
    </location>
</feature>
<sequence length="241" mass="25970">MQDKSTNSILSGFYPFAGDKVSVPTETSDERDSAPFGLSDETLIASVQQKVQESVQVKLAYFKSQESKLLMAAKCIADVYRHGSKMFSMGNGGSSCDASHLAVEFLHPVTAGRPALPAINLGADSTMITAASNDLGFNNAFVRQLIAQARSGDVLVGFSTSGCSENLMQAFAKAKELKLHTIGFAGMDGGDMAKSTDVDICLIVESMSIHRIQESHLTTYHILWDMVHSLLADDRKKQVGK</sequence>
<dbReference type="AlphaFoldDB" id="A0A066ZWN6"/>
<dbReference type="GO" id="GO:0097367">
    <property type="term" value="F:carbohydrate derivative binding"/>
    <property type="evidence" value="ECO:0007669"/>
    <property type="project" value="InterPro"/>
</dbReference>
<dbReference type="Pfam" id="PF13580">
    <property type="entry name" value="SIS_2"/>
    <property type="match status" value="1"/>
</dbReference>
<keyword evidence="4" id="KW-1185">Reference proteome</keyword>
<dbReference type="EMBL" id="JMIU01000001">
    <property type="protein sequence ID" value="KDN94756.1"/>
    <property type="molecule type" value="Genomic_DNA"/>
</dbReference>
<reference evidence="3 4" key="1">
    <citation type="submission" date="2014-04" db="EMBL/GenBank/DDBJ databases">
        <title>Draft genome sequence of Hydrogenovibrio marinus MH-110, a model organism for aerobic H2 metabolism.</title>
        <authorList>
            <person name="Cha H.J."/>
            <person name="Jo B.H."/>
            <person name="Hwang B.H."/>
        </authorList>
    </citation>
    <scope>NUCLEOTIDE SEQUENCE [LARGE SCALE GENOMIC DNA]</scope>
    <source>
        <strain evidence="3 4">MH-110</strain>
    </source>
</reference>
<dbReference type="PROSITE" id="PS51464">
    <property type="entry name" value="SIS"/>
    <property type="match status" value="1"/>
</dbReference>
<dbReference type="SUPFAM" id="SSF53697">
    <property type="entry name" value="SIS domain"/>
    <property type="match status" value="1"/>
</dbReference>